<protein>
    <recommendedName>
        <fullName evidence="1">Gp28/Gp37-like domain-containing protein</fullName>
    </recommendedName>
</protein>
<dbReference type="Proteomes" id="UP000434475">
    <property type="component" value="Unassembled WGS sequence"/>
</dbReference>
<comment type="caution">
    <text evidence="2">The sequence shown here is derived from an EMBL/GenBank/DDBJ whole genome shotgun (WGS) entry which is preliminary data.</text>
</comment>
<proteinExistence type="predicted"/>
<gene>
    <name evidence="2" type="ORF">GKE97_07140</name>
</gene>
<dbReference type="AlphaFoldDB" id="A0A6I2QZL8"/>
<name>A0A6I2QZL8_FLAPL</name>
<reference evidence="2 3" key="1">
    <citation type="journal article" date="2019" name="Nat. Med.">
        <title>A library of human gut bacterial isolates paired with longitudinal multiomics data enables mechanistic microbiome research.</title>
        <authorList>
            <person name="Poyet M."/>
            <person name="Groussin M."/>
            <person name="Gibbons S.M."/>
            <person name="Avila-Pacheco J."/>
            <person name="Jiang X."/>
            <person name="Kearney S.M."/>
            <person name="Perrotta A.R."/>
            <person name="Berdy B."/>
            <person name="Zhao S."/>
            <person name="Lieberman T.D."/>
            <person name="Swanson P.K."/>
            <person name="Smith M."/>
            <person name="Roesemann S."/>
            <person name="Alexander J.E."/>
            <person name="Rich S.A."/>
            <person name="Livny J."/>
            <person name="Vlamakis H."/>
            <person name="Clish C."/>
            <person name="Bullock K."/>
            <person name="Deik A."/>
            <person name="Scott J."/>
            <person name="Pierce K.A."/>
            <person name="Xavier R.J."/>
            <person name="Alm E.J."/>
        </authorList>
    </citation>
    <scope>NUCLEOTIDE SEQUENCE [LARGE SCALE GENOMIC DNA]</scope>
    <source>
        <strain evidence="2 3">BIOML-A2</strain>
    </source>
</reference>
<feature type="domain" description="Gp28/Gp37-like" evidence="1">
    <location>
        <begin position="3"/>
        <end position="348"/>
    </location>
</feature>
<evidence type="ECO:0000313" key="2">
    <source>
        <dbReference type="EMBL" id="MSB19291.1"/>
    </source>
</evidence>
<evidence type="ECO:0000259" key="1">
    <source>
        <dbReference type="Pfam" id="PF14594"/>
    </source>
</evidence>
<dbReference type="Pfam" id="PF14594">
    <property type="entry name" value="Sipho_Gp37"/>
    <property type="match status" value="1"/>
</dbReference>
<dbReference type="RefSeq" id="WP_172697502.1">
    <property type="nucleotide sequence ID" value="NZ_WKPR01000005.1"/>
</dbReference>
<evidence type="ECO:0000313" key="3">
    <source>
        <dbReference type="Proteomes" id="UP000434475"/>
    </source>
</evidence>
<organism evidence="2 3">
    <name type="scientific">Flavonifractor plautii</name>
    <name type="common">Fusobacterium plautii</name>
    <dbReference type="NCBI Taxonomy" id="292800"/>
    <lineage>
        <taxon>Bacteria</taxon>
        <taxon>Bacillati</taxon>
        <taxon>Bacillota</taxon>
        <taxon>Clostridia</taxon>
        <taxon>Eubacteriales</taxon>
        <taxon>Oscillospiraceae</taxon>
        <taxon>Flavonifractor</taxon>
    </lineage>
</organism>
<accession>A0A6I2QZL8</accession>
<sequence length="353" mass="39982">MELLVLNTDFESIAVIDTYESMIWTDRYNSYGDFEIFFAMDTQLLQYLKEDYYLWLKDSEHCMIIEDIKINADTEEGNHLIVTGRSLESILERRIIWGQRIFNGNLQNGIQTMLNECIISPSIADRKISNFVFVPSADPKITSLKIDNQYTGDCLYDVVKGLCEENNIGFKIVLTDENNFAFSLYAGVDRSYEQTENPYVVFSPNFENIINSNYYSSRTSFRNVTLVAGEGEGAARRTAIVGSASGLDRRELFTDARDISSDTKDGTLSDAEYMAQLRTKGLKNLADHIVTTAFEGEVEVTRLFKYGEDFFIGDIVQIANEYGNEGSAYISELVISNSEEGLSIYPTFKTISK</sequence>
<dbReference type="InterPro" id="IPR029432">
    <property type="entry name" value="Gp28/Gp37-like_dom"/>
</dbReference>
<dbReference type="EMBL" id="WKPR01000005">
    <property type="protein sequence ID" value="MSB19291.1"/>
    <property type="molecule type" value="Genomic_DNA"/>
</dbReference>